<evidence type="ECO:0000313" key="2">
    <source>
        <dbReference type="EMBL" id="MEI5905859.1"/>
    </source>
</evidence>
<protein>
    <recommendedName>
        <fullName evidence="1">YqgU-like 6-bladed beta-propeller domain-containing protein</fullName>
    </recommendedName>
</protein>
<proteinExistence type="predicted"/>
<organism evidence="2 3">
    <name type="scientific">Bacillus spongiae</name>
    <dbReference type="NCBI Taxonomy" id="2683610"/>
    <lineage>
        <taxon>Bacteria</taxon>
        <taxon>Bacillati</taxon>
        <taxon>Bacillota</taxon>
        <taxon>Bacilli</taxon>
        <taxon>Bacillales</taxon>
        <taxon>Bacillaceae</taxon>
        <taxon>Bacillus</taxon>
    </lineage>
</organism>
<dbReference type="InterPro" id="IPR048421">
    <property type="entry name" value="YqgU_beta-prop"/>
</dbReference>
<dbReference type="RefSeq" id="WP_336585262.1">
    <property type="nucleotide sequence ID" value="NZ_JBBAXC010000001.1"/>
</dbReference>
<gene>
    <name evidence="2" type="ORF">WAK64_02100</name>
</gene>
<accession>A0ABU8H978</accession>
<dbReference type="PROSITE" id="PS51257">
    <property type="entry name" value="PROKAR_LIPOPROTEIN"/>
    <property type="match status" value="1"/>
</dbReference>
<evidence type="ECO:0000313" key="3">
    <source>
        <dbReference type="Proteomes" id="UP001312865"/>
    </source>
</evidence>
<feature type="domain" description="YqgU-like 6-bladed beta-propeller" evidence="1">
    <location>
        <begin position="90"/>
        <end position="351"/>
    </location>
</feature>
<dbReference type="Proteomes" id="UP001312865">
    <property type="component" value="Unassembled WGS sequence"/>
</dbReference>
<comment type="caution">
    <text evidence="2">The sequence shown here is derived from an EMBL/GenBank/DDBJ whole genome shotgun (WGS) entry which is preliminary data.</text>
</comment>
<name>A0ABU8H978_9BACI</name>
<dbReference type="EMBL" id="JBBAXC010000001">
    <property type="protein sequence ID" value="MEI5905859.1"/>
    <property type="molecule type" value="Genomic_DNA"/>
</dbReference>
<keyword evidence="3" id="KW-1185">Reference proteome</keyword>
<evidence type="ECO:0000259" key="1">
    <source>
        <dbReference type="Pfam" id="PF21101"/>
    </source>
</evidence>
<sequence>MKRLHFCLLILLCMILIGCRNEKIVKEPDPSPTNNELSETAENSTLDEKTVEPLHIQKQAFVRSIGWVNGEEMVYVQFIDGMYQFIRYHIHTGEQSVFYETDKPFVTAEISSSNQWIMIHTAPITSSANIVVIDLSGTVMIEKEIPSYELMIEWNPYDENLVFLTAFNEEWTHELYLLNISTNKMQLMEGAEAFLTWSNEDTWLYQKWNQDEIQLVSPLYEKGFQKDEKMIGESVFQFDKLEEYLLEIIVDENDVHSAHYQFTERANSENPLRFTVPQLDQYSSWLVPFYTIDRHHFFVFTPYKSGPFDAYQDNFQLISWNLKTGEEEVLFENIKNEPLQCTSQGTYCLYGYKGEKLINLKEQEINNFVEMENEVIE</sequence>
<reference evidence="2 3" key="1">
    <citation type="journal article" date="2018" name="J. Microbiol.">
        <title>Bacillus spongiae sp. nov., isolated from sponge of Jeju Island.</title>
        <authorList>
            <person name="Lee G.E."/>
            <person name="Im W.T."/>
            <person name="Park J.S."/>
        </authorList>
    </citation>
    <scope>NUCLEOTIDE SEQUENCE [LARGE SCALE GENOMIC DNA]</scope>
    <source>
        <strain evidence="2 3">135PIL107-10</strain>
    </source>
</reference>
<dbReference type="SUPFAM" id="SSF82171">
    <property type="entry name" value="DPP6 N-terminal domain-like"/>
    <property type="match status" value="1"/>
</dbReference>
<dbReference type="Pfam" id="PF21101">
    <property type="entry name" value="YqgU"/>
    <property type="match status" value="1"/>
</dbReference>